<proteinExistence type="predicted"/>
<evidence type="ECO:0000313" key="2">
    <source>
        <dbReference type="Proteomes" id="UP000838756"/>
    </source>
</evidence>
<dbReference type="EMBL" id="CAKXAJ010026290">
    <property type="protein sequence ID" value="CAH2265680.1"/>
    <property type="molecule type" value="Genomic_DNA"/>
</dbReference>
<organism evidence="1 2">
    <name type="scientific">Pararge aegeria aegeria</name>
    <dbReference type="NCBI Taxonomy" id="348720"/>
    <lineage>
        <taxon>Eukaryota</taxon>
        <taxon>Metazoa</taxon>
        <taxon>Ecdysozoa</taxon>
        <taxon>Arthropoda</taxon>
        <taxon>Hexapoda</taxon>
        <taxon>Insecta</taxon>
        <taxon>Pterygota</taxon>
        <taxon>Neoptera</taxon>
        <taxon>Endopterygota</taxon>
        <taxon>Lepidoptera</taxon>
        <taxon>Glossata</taxon>
        <taxon>Ditrysia</taxon>
        <taxon>Papilionoidea</taxon>
        <taxon>Nymphalidae</taxon>
        <taxon>Satyrinae</taxon>
        <taxon>Satyrini</taxon>
        <taxon>Parargina</taxon>
        <taxon>Pararge</taxon>
    </lineage>
</organism>
<evidence type="ECO:0000313" key="1">
    <source>
        <dbReference type="EMBL" id="CAH2265680.1"/>
    </source>
</evidence>
<keyword evidence="2" id="KW-1185">Reference proteome</keyword>
<accession>A0A8S4SGZ4</accession>
<sequence length="135" mass="14862">MKKASSANCDICGTMDDVQHVLVECSRYNLERLDVMRRYNINRFDVGALTSLLSQPTTEGFRGEDSIILKSGHLFYYQKGDQHSQDGVGLIVHESLINSILQVGSVSSSVANLILRITKRIVEGHTGIRADIGAP</sequence>
<dbReference type="OrthoDB" id="421040at2759"/>
<protein>
    <submittedName>
        <fullName evidence="1">Jg4930 protein</fullName>
    </submittedName>
</protein>
<dbReference type="AlphaFoldDB" id="A0A8S4SGZ4"/>
<gene>
    <name evidence="1" type="primary">jg4930</name>
    <name evidence="1" type="ORF">PAEG_LOCUS25018</name>
</gene>
<name>A0A8S4SGZ4_9NEOP</name>
<dbReference type="Proteomes" id="UP000838756">
    <property type="component" value="Unassembled WGS sequence"/>
</dbReference>
<comment type="caution">
    <text evidence="1">The sequence shown here is derived from an EMBL/GenBank/DDBJ whole genome shotgun (WGS) entry which is preliminary data.</text>
</comment>
<reference evidence="1" key="1">
    <citation type="submission" date="2022-03" db="EMBL/GenBank/DDBJ databases">
        <authorList>
            <person name="Lindestad O."/>
        </authorList>
    </citation>
    <scope>NUCLEOTIDE SEQUENCE</scope>
</reference>